<keyword evidence="7" id="KW-1185">Reference proteome</keyword>
<gene>
    <name evidence="4" type="ORF">PF002_g28285</name>
    <name evidence="3" type="ORF">PF005_g28742</name>
    <name evidence="5" type="ORF">PF008_g28494</name>
    <name evidence="1" type="ORF">PF009_g28331</name>
    <name evidence="2" type="ORF">PF010_g28317</name>
</gene>
<evidence type="ECO:0000313" key="6">
    <source>
        <dbReference type="Proteomes" id="UP000429523"/>
    </source>
</evidence>
<dbReference type="Proteomes" id="UP000440367">
    <property type="component" value="Unassembled WGS sequence"/>
</dbReference>
<dbReference type="EMBL" id="QXFX01004171">
    <property type="protein sequence ID" value="KAE9065164.1"/>
    <property type="molecule type" value="Genomic_DNA"/>
</dbReference>
<evidence type="ECO:0000313" key="8">
    <source>
        <dbReference type="Proteomes" id="UP000440367"/>
    </source>
</evidence>
<evidence type="ECO:0000313" key="9">
    <source>
        <dbReference type="Proteomes" id="UP000486351"/>
    </source>
</evidence>
<dbReference type="EMBL" id="QXFY01004215">
    <property type="protein sequence ID" value="KAE9278940.1"/>
    <property type="molecule type" value="Genomic_DNA"/>
</dbReference>
<dbReference type="Proteomes" id="UP000429523">
    <property type="component" value="Unassembled WGS sequence"/>
</dbReference>
<accession>A0A6A3W5K1</accession>
<organism evidence="4 8">
    <name type="scientific">Phytophthora fragariae</name>
    <dbReference type="NCBI Taxonomy" id="53985"/>
    <lineage>
        <taxon>Eukaryota</taxon>
        <taxon>Sar</taxon>
        <taxon>Stramenopiles</taxon>
        <taxon>Oomycota</taxon>
        <taxon>Peronosporomycetes</taxon>
        <taxon>Peronosporales</taxon>
        <taxon>Peronosporaceae</taxon>
        <taxon>Phytophthora</taxon>
    </lineage>
</organism>
<evidence type="ECO:0000313" key="10">
    <source>
        <dbReference type="Proteomes" id="UP000488956"/>
    </source>
</evidence>
<dbReference type="AlphaFoldDB" id="A0A6A3W5K1"/>
<protein>
    <submittedName>
        <fullName evidence="4">Uncharacterized protein</fullName>
    </submittedName>
</protein>
<name>A0A6A3W5K1_9STRA</name>
<proteinExistence type="predicted"/>
<dbReference type="EMBL" id="QXGF01003520">
    <property type="protein sequence ID" value="KAE8921392.1"/>
    <property type="molecule type" value="Genomic_DNA"/>
</dbReference>
<reference evidence="6 7" key="1">
    <citation type="submission" date="2018-08" db="EMBL/GenBank/DDBJ databases">
        <title>Genomic investigation of the strawberry pathogen Phytophthora fragariae indicates pathogenicity is determined by transcriptional variation in three key races.</title>
        <authorList>
            <person name="Adams T.M."/>
            <person name="Armitage A.D."/>
            <person name="Sobczyk M.K."/>
            <person name="Bates H.J."/>
            <person name="Dunwell J.M."/>
            <person name="Nellist C.F."/>
            <person name="Harrison R.J."/>
        </authorList>
    </citation>
    <scope>NUCLEOTIDE SEQUENCE [LARGE SCALE GENOMIC DNA]</scope>
    <source>
        <strain evidence="4 8">BC-1</strain>
        <strain evidence="3 7">NOV-27</strain>
        <strain evidence="5 9">NOV-77</strain>
        <strain evidence="1 6">NOV-9</strain>
        <strain evidence="2 10">ONT-3</strain>
    </source>
</reference>
<evidence type="ECO:0000313" key="4">
    <source>
        <dbReference type="EMBL" id="KAE9177648.1"/>
    </source>
</evidence>
<evidence type="ECO:0000313" key="5">
    <source>
        <dbReference type="EMBL" id="KAE9278940.1"/>
    </source>
</evidence>
<dbReference type="OrthoDB" id="10372336at2759"/>
<evidence type="ECO:0000313" key="2">
    <source>
        <dbReference type="EMBL" id="KAE9065164.1"/>
    </source>
</evidence>
<dbReference type="EMBL" id="QXGB01004103">
    <property type="protein sequence ID" value="KAE9167522.1"/>
    <property type="molecule type" value="Genomic_DNA"/>
</dbReference>
<evidence type="ECO:0000313" key="1">
    <source>
        <dbReference type="EMBL" id="KAE8921392.1"/>
    </source>
</evidence>
<dbReference type="Proteomes" id="UP000486351">
    <property type="component" value="Unassembled WGS sequence"/>
</dbReference>
<dbReference type="EMBL" id="QXGD01003432">
    <property type="protein sequence ID" value="KAE9177648.1"/>
    <property type="molecule type" value="Genomic_DNA"/>
</dbReference>
<evidence type="ECO:0000313" key="3">
    <source>
        <dbReference type="EMBL" id="KAE9167522.1"/>
    </source>
</evidence>
<dbReference type="Proteomes" id="UP000433483">
    <property type="component" value="Unassembled WGS sequence"/>
</dbReference>
<sequence length="138" mass="15960">MAAKVICQGTHSLANDMEVQQVLLRITTLDKTLRKQVDQEGSEVDELRHTLNNFFGILWEQPTQNRLQAAKFLANRKDNQHYDLRKPHLSALKESILKMVPQYSPDIAAPIRQTPDIVSRLTTYFLWLEMITGSHYAR</sequence>
<evidence type="ECO:0000313" key="7">
    <source>
        <dbReference type="Proteomes" id="UP000433483"/>
    </source>
</evidence>
<dbReference type="Proteomes" id="UP000488956">
    <property type="component" value="Unassembled WGS sequence"/>
</dbReference>
<comment type="caution">
    <text evidence="4">The sequence shown here is derived from an EMBL/GenBank/DDBJ whole genome shotgun (WGS) entry which is preliminary data.</text>
</comment>